<dbReference type="Gene3D" id="6.10.250.3150">
    <property type="match status" value="1"/>
</dbReference>
<evidence type="ECO:0000313" key="3">
    <source>
        <dbReference type="EMBL" id="MFC3852294.1"/>
    </source>
</evidence>
<feature type="coiled-coil region" evidence="1">
    <location>
        <begin position="46"/>
        <end position="115"/>
    </location>
</feature>
<proteinExistence type="predicted"/>
<dbReference type="PANTHER" id="PTHR21666:SF270">
    <property type="entry name" value="MUREIN HYDROLASE ACTIVATOR ENVC"/>
    <property type="match status" value="1"/>
</dbReference>
<dbReference type="CDD" id="cd12797">
    <property type="entry name" value="M23_peptidase"/>
    <property type="match status" value="1"/>
</dbReference>
<dbReference type="RefSeq" id="WP_380694288.1">
    <property type="nucleotide sequence ID" value="NZ_JBHRYR010000002.1"/>
</dbReference>
<keyword evidence="1" id="KW-0175">Coiled coil</keyword>
<dbReference type="SUPFAM" id="SSF161270">
    <property type="entry name" value="PspA lactotransferrin-binding region"/>
    <property type="match status" value="1"/>
</dbReference>
<sequence>MLRLFLNHFNSYAGRYLGSARLCVVGILWTLLSLNASAQQPNANDVERLKREISELQSRLANTRQERSRMEQLLEETERNMLAAQARLQDVQARLATTRTELDQLRTRQGRLEDQQREQAGRLEGLLVSVYKSGQQTPLKALLAPESLAQGQRMMTFYQYFNAAQLAELQEYEQTLLALREVETNIQARQQDLEAQNQQVVAENNQLLASRNQRQQVLARLAQEATSQAEQLAKKEAERLQLEALLREVEAAIEDIAFGDDEQPFAERRGQMALPVEGNIRIRYRERNPSTGVVYDGLFIATQAGAPVRAVHYGRVVFADWLRGYGLLVIIDHGQGYLSLYGRNESLNSAVGDWVRAGQTIAQVGDSGGFEEPGLYFEIRHNGATTNPQQWVRR</sequence>
<dbReference type="EMBL" id="JBHRYR010000002">
    <property type="protein sequence ID" value="MFC3852294.1"/>
    <property type="molecule type" value="Genomic_DNA"/>
</dbReference>
<dbReference type="PANTHER" id="PTHR21666">
    <property type="entry name" value="PEPTIDASE-RELATED"/>
    <property type="match status" value="1"/>
</dbReference>
<keyword evidence="4" id="KW-1185">Reference proteome</keyword>
<accession>A0ABV7ZVR6</accession>
<gene>
    <name evidence="3" type="ORF">ACFOOG_05535</name>
</gene>
<dbReference type="InterPro" id="IPR016047">
    <property type="entry name" value="M23ase_b-sheet_dom"/>
</dbReference>
<dbReference type="InterPro" id="IPR050570">
    <property type="entry name" value="Cell_wall_metabolism_enzyme"/>
</dbReference>
<dbReference type="SUPFAM" id="SSF51261">
    <property type="entry name" value="Duplicated hybrid motif"/>
    <property type="match status" value="1"/>
</dbReference>
<reference evidence="4" key="1">
    <citation type="journal article" date="2019" name="Int. J. Syst. Evol. Microbiol.">
        <title>The Global Catalogue of Microorganisms (GCM) 10K type strain sequencing project: providing services to taxonomists for standard genome sequencing and annotation.</title>
        <authorList>
            <consortium name="The Broad Institute Genomics Platform"/>
            <consortium name="The Broad Institute Genome Sequencing Center for Infectious Disease"/>
            <person name="Wu L."/>
            <person name="Ma J."/>
        </authorList>
    </citation>
    <scope>NUCLEOTIDE SEQUENCE [LARGE SCALE GENOMIC DNA]</scope>
    <source>
        <strain evidence="4">IBRC 10765</strain>
    </source>
</reference>
<dbReference type="Proteomes" id="UP001595617">
    <property type="component" value="Unassembled WGS sequence"/>
</dbReference>
<feature type="coiled-coil region" evidence="1">
    <location>
        <begin position="162"/>
        <end position="255"/>
    </location>
</feature>
<evidence type="ECO:0000313" key="4">
    <source>
        <dbReference type="Proteomes" id="UP001595617"/>
    </source>
</evidence>
<dbReference type="InterPro" id="IPR011055">
    <property type="entry name" value="Dup_hybrid_motif"/>
</dbReference>
<organism evidence="3 4">
    <name type="scientific">Saccharospirillum mangrovi</name>
    <dbReference type="NCBI Taxonomy" id="2161747"/>
    <lineage>
        <taxon>Bacteria</taxon>
        <taxon>Pseudomonadati</taxon>
        <taxon>Pseudomonadota</taxon>
        <taxon>Gammaproteobacteria</taxon>
        <taxon>Oceanospirillales</taxon>
        <taxon>Saccharospirillaceae</taxon>
        <taxon>Saccharospirillum</taxon>
    </lineage>
</organism>
<name>A0ABV7ZVR6_9GAMM</name>
<keyword evidence="3" id="KW-0378">Hydrolase</keyword>
<dbReference type="Pfam" id="PF01551">
    <property type="entry name" value="Peptidase_M23"/>
    <property type="match status" value="1"/>
</dbReference>
<dbReference type="Gene3D" id="2.70.70.10">
    <property type="entry name" value="Glucose Permease (Domain IIA)"/>
    <property type="match status" value="1"/>
</dbReference>
<evidence type="ECO:0000256" key="1">
    <source>
        <dbReference type="SAM" id="Coils"/>
    </source>
</evidence>
<dbReference type="GO" id="GO:0016787">
    <property type="term" value="F:hydrolase activity"/>
    <property type="evidence" value="ECO:0007669"/>
    <property type="project" value="UniProtKB-KW"/>
</dbReference>
<feature type="domain" description="M23ase beta-sheet core" evidence="2">
    <location>
        <begin position="296"/>
        <end position="388"/>
    </location>
</feature>
<comment type="caution">
    <text evidence="3">The sequence shown here is derived from an EMBL/GenBank/DDBJ whole genome shotgun (WGS) entry which is preliminary data.</text>
</comment>
<evidence type="ECO:0000259" key="2">
    <source>
        <dbReference type="Pfam" id="PF01551"/>
    </source>
</evidence>
<protein>
    <submittedName>
        <fullName evidence="3">Murein hydrolase activator EnvC family protein</fullName>
    </submittedName>
</protein>